<feature type="compositionally biased region" description="Polar residues" evidence="1">
    <location>
        <begin position="32"/>
        <end position="43"/>
    </location>
</feature>
<reference evidence="2" key="1">
    <citation type="submission" date="2015-06" db="UniProtKB">
        <authorList>
            <consortium name="EnsemblPlants"/>
        </authorList>
    </citation>
    <scope>IDENTIFICATION</scope>
</reference>
<evidence type="ECO:0000256" key="1">
    <source>
        <dbReference type="SAM" id="MobiDB-lite"/>
    </source>
</evidence>
<sequence>MAEKRKADDNLNGTRHPAARTDPTAGDELAGTSAQASGPTANPTGDGIAGTSQALAGLTAATTGSAGGSSQFGGVLGSGAWSGQRGRGLAPPHRQTFPGKTATTPAFSLLAGPGAGRGTFLVSVAAVGSAPFPYHAPTGNGSLSGPRQTGTGQPLGHSGSGGVIFDALLSIHSLFGLSSRHELIDFFLDLRIAAFFGDLFRKRTRRSSQSPRSSVPSLQQAHDRVFGLVAIVRGLLKHFRHQLRASAAPGDPLRRRQRVAAGGRPAFTYQYHNQIAGPLQTGTGHSGSSGPSSAITSASAPGAPVPVSPLVEACPRCKRPPTFVFSGCAPFCVDCYAKIVLSNVLQKHPEIRYVHPPPGAAAIRPSSSSSSSSAVGSGPICPACGHPLGTGNRACRFCHSNGPPPPGLG</sequence>
<accession>N1QSW8</accession>
<feature type="region of interest" description="Disordered" evidence="1">
    <location>
        <begin position="77"/>
        <end position="104"/>
    </location>
</feature>
<proteinExistence type="predicted"/>
<dbReference type="EnsemblPlants" id="EMT01690">
    <property type="protein sequence ID" value="EMT01690"/>
    <property type="gene ID" value="F775_24786"/>
</dbReference>
<dbReference type="AlphaFoldDB" id="N1QSW8"/>
<feature type="compositionally biased region" description="Low complexity" evidence="1">
    <location>
        <begin position="281"/>
        <end position="301"/>
    </location>
</feature>
<protein>
    <submittedName>
        <fullName evidence="2">Uncharacterized protein</fullName>
    </submittedName>
</protein>
<evidence type="ECO:0000313" key="2">
    <source>
        <dbReference type="EnsemblPlants" id="EMT01690"/>
    </source>
</evidence>
<name>N1QSW8_AEGTA</name>
<organism evidence="2">
    <name type="scientific">Aegilops tauschii</name>
    <name type="common">Tausch's goatgrass</name>
    <name type="synonym">Aegilops squarrosa</name>
    <dbReference type="NCBI Taxonomy" id="37682"/>
    <lineage>
        <taxon>Eukaryota</taxon>
        <taxon>Viridiplantae</taxon>
        <taxon>Streptophyta</taxon>
        <taxon>Embryophyta</taxon>
        <taxon>Tracheophyta</taxon>
        <taxon>Spermatophyta</taxon>
        <taxon>Magnoliopsida</taxon>
        <taxon>Liliopsida</taxon>
        <taxon>Poales</taxon>
        <taxon>Poaceae</taxon>
        <taxon>BOP clade</taxon>
        <taxon>Pooideae</taxon>
        <taxon>Triticodae</taxon>
        <taxon>Triticeae</taxon>
        <taxon>Triticinae</taxon>
        <taxon>Aegilops</taxon>
    </lineage>
</organism>
<feature type="region of interest" description="Disordered" evidence="1">
    <location>
        <begin position="278"/>
        <end position="301"/>
    </location>
</feature>
<feature type="region of interest" description="Disordered" evidence="1">
    <location>
        <begin position="1"/>
        <end position="49"/>
    </location>
</feature>